<name>A0ACC7LG34_9FLAO</name>
<proteinExistence type="predicted"/>
<evidence type="ECO:0000313" key="1">
    <source>
        <dbReference type="EMBL" id="MFH6602400.1"/>
    </source>
</evidence>
<reference evidence="1" key="1">
    <citation type="submission" date="2024-09" db="EMBL/GenBank/DDBJ databases">
        <authorList>
            <person name="Liu J."/>
        </authorList>
    </citation>
    <scope>NUCLEOTIDE SEQUENCE</scope>
    <source>
        <strain evidence="1">NBU2967</strain>
    </source>
</reference>
<keyword evidence="2" id="KW-1185">Reference proteome</keyword>
<gene>
    <name evidence="1" type="ORF">ACEZ3G_02845</name>
</gene>
<evidence type="ECO:0000313" key="2">
    <source>
        <dbReference type="Proteomes" id="UP001595191"/>
    </source>
</evidence>
<dbReference type="EMBL" id="JBHFPV010000001">
    <property type="protein sequence ID" value="MFH6602400.1"/>
    <property type="molecule type" value="Genomic_DNA"/>
</dbReference>
<organism evidence="1 2">
    <name type="scientific">Meishania litoralis</name>
    <dbReference type="NCBI Taxonomy" id="3434685"/>
    <lineage>
        <taxon>Bacteria</taxon>
        <taxon>Pseudomonadati</taxon>
        <taxon>Bacteroidota</taxon>
        <taxon>Flavobacteriia</taxon>
        <taxon>Flavobacteriales</taxon>
        <taxon>Flavobacteriaceae</taxon>
        <taxon>Meishania</taxon>
    </lineage>
</organism>
<accession>A0ACC7LG34</accession>
<comment type="caution">
    <text evidence="1">The sequence shown here is derived from an EMBL/GenBank/DDBJ whole genome shotgun (WGS) entry which is preliminary data.</text>
</comment>
<dbReference type="Proteomes" id="UP001595191">
    <property type="component" value="Unassembled WGS sequence"/>
</dbReference>
<protein>
    <submittedName>
        <fullName evidence="1">GIN domain-containing protein</fullName>
    </submittedName>
</protein>
<sequence>MKNMIFFIALILCFQAMGQRKPKIKGNRNVVEVSESLPAFNAIELKDDLDITLQKASSEGYAISADDNLIDVLKFEVQDSTLIITSYYKITGKKKLDITIDYNYLESVTMFDGRIEMKDIISSEQLYINTFGSSKLQLNTNSTFVQVHMEGSSSGDLNINSDSLNIVLKDRIDVGIYAVSDSNILKMTESAGAKLEGTTNTFLVNISGNSSLKAEKLEANTVSADLEGSPSARINAYADFELSSRGDSKTYFYGPAKIKLIDFLDTSQLHREK</sequence>